<dbReference type="EMBL" id="CP031417">
    <property type="protein sequence ID" value="AXK80504.1"/>
    <property type="molecule type" value="Genomic_DNA"/>
</dbReference>
<gene>
    <name evidence="2" type="ORF">DW352_08245</name>
</gene>
<reference evidence="2 3" key="1">
    <citation type="submission" date="2018-07" db="EMBL/GenBank/DDBJ databases">
        <authorList>
            <person name="Quirk P.G."/>
            <person name="Krulwich T.A."/>
        </authorList>
    </citation>
    <scope>NUCLEOTIDE SEQUENCE [LARGE SCALE GENOMIC DNA]</scope>
    <source>
        <strain evidence="2 3">CC-BB4</strain>
    </source>
</reference>
<name>A0A345ZUA7_9HYPH</name>
<sequence length="234" mass="25072">MSNDIVNLRLRSADFTGADSVEAFREVYGRAIMRLEIDPSPDHPLEVDFTIKAVPGFSFATGTMSPTVNRHPPSLIDSDDIVLVYAPEGCGTISQMGRETQIAGGAATFASDAEAGVFQGHSPAKLYNFRFTRKMLSGMLVDIDAAIARPIAPGNTALWLLTRYASVMSDLDALATPALRSTIVTHMHDLAALLLGPGPDGIHVAGRRGVRAACARRSCARSNRTSKETSRRAT</sequence>
<protein>
    <recommendedName>
        <fullName evidence="1">Transcription regulator HTH AraC- type ligand binding domain-containing protein</fullName>
    </recommendedName>
</protein>
<dbReference type="Pfam" id="PF14525">
    <property type="entry name" value="AraC_binding_2"/>
    <property type="match status" value="1"/>
</dbReference>
<accession>A0A345ZUA7</accession>
<keyword evidence="3" id="KW-1185">Reference proteome</keyword>
<evidence type="ECO:0000313" key="2">
    <source>
        <dbReference type="EMBL" id="AXK80504.1"/>
    </source>
</evidence>
<proteinExistence type="predicted"/>
<dbReference type="Proteomes" id="UP000254889">
    <property type="component" value="Chromosome"/>
</dbReference>
<organism evidence="2 3">
    <name type="scientific">Pseudolabrys taiwanensis</name>
    <dbReference type="NCBI Taxonomy" id="331696"/>
    <lineage>
        <taxon>Bacteria</taxon>
        <taxon>Pseudomonadati</taxon>
        <taxon>Pseudomonadota</taxon>
        <taxon>Alphaproteobacteria</taxon>
        <taxon>Hyphomicrobiales</taxon>
        <taxon>Xanthobacteraceae</taxon>
        <taxon>Pseudolabrys</taxon>
    </lineage>
</organism>
<evidence type="ECO:0000313" key="3">
    <source>
        <dbReference type="Proteomes" id="UP000254889"/>
    </source>
</evidence>
<evidence type="ECO:0000259" key="1">
    <source>
        <dbReference type="Pfam" id="PF14525"/>
    </source>
</evidence>
<dbReference type="KEGG" id="ptaw:DW352_08245"/>
<dbReference type="AlphaFoldDB" id="A0A345ZUA7"/>
<dbReference type="RefSeq" id="WP_115690218.1">
    <property type="nucleotide sequence ID" value="NZ_CP031417.1"/>
</dbReference>
<dbReference type="OrthoDB" id="4601794at2"/>
<feature type="domain" description="Transcription regulator HTH AraC- type ligand binding" evidence="1">
    <location>
        <begin position="24"/>
        <end position="195"/>
    </location>
</feature>
<dbReference type="InterPro" id="IPR035418">
    <property type="entry name" value="AraC-bd_2"/>
</dbReference>